<comment type="caution">
    <text evidence="2">The sequence shown here is derived from an EMBL/GenBank/DDBJ whole genome shotgun (WGS) entry which is preliminary data.</text>
</comment>
<evidence type="ECO:0000256" key="1">
    <source>
        <dbReference type="SAM" id="MobiDB-lite"/>
    </source>
</evidence>
<sequence>MEALIVDKNAMDKGVADTIQDHKKRHDDEDPSAGPNQGKKTKRRRTKESESSKKPSSTKETPAGKLYLKAPKLGERRKLWYRSQLNKFYKHNVYSTKKILGVKSVSVKKLHRYGHLEEIVVKRADCQLYKFKEGDFVDLHMNEIEDMLLLAKSRRQETCRGFVLGVESYQKKLNITPPQQTVPEIEFKEPYTPFHKPPGVIYEDLVQLKRVIRADDLYKFSDRSLKKVRDELHHRVLDFDLGYNKEIERRKWMATDKKRSALMVELIDK</sequence>
<feature type="region of interest" description="Disordered" evidence="1">
    <location>
        <begin position="1"/>
        <end position="67"/>
    </location>
</feature>
<protein>
    <submittedName>
        <fullName evidence="2">Uncharacterized protein</fullName>
    </submittedName>
</protein>
<name>A0A6L2MTZ3_TANCI</name>
<dbReference type="EMBL" id="BKCJ010007476">
    <property type="protein sequence ID" value="GEU77451.1"/>
    <property type="molecule type" value="Genomic_DNA"/>
</dbReference>
<gene>
    <name evidence="2" type="ORF">Tci_049429</name>
</gene>
<dbReference type="AlphaFoldDB" id="A0A6L2MTZ3"/>
<proteinExistence type="predicted"/>
<feature type="compositionally biased region" description="Basic and acidic residues" evidence="1">
    <location>
        <begin position="9"/>
        <end position="21"/>
    </location>
</feature>
<organism evidence="2">
    <name type="scientific">Tanacetum cinerariifolium</name>
    <name type="common">Dalmatian daisy</name>
    <name type="synonym">Chrysanthemum cinerariifolium</name>
    <dbReference type="NCBI Taxonomy" id="118510"/>
    <lineage>
        <taxon>Eukaryota</taxon>
        <taxon>Viridiplantae</taxon>
        <taxon>Streptophyta</taxon>
        <taxon>Embryophyta</taxon>
        <taxon>Tracheophyta</taxon>
        <taxon>Spermatophyta</taxon>
        <taxon>Magnoliopsida</taxon>
        <taxon>eudicotyledons</taxon>
        <taxon>Gunneridae</taxon>
        <taxon>Pentapetalae</taxon>
        <taxon>asterids</taxon>
        <taxon>campanulids</taxon>
        <taxon>Asterales</taxon>
        <taxon>Asteraceae</taxon>
        <taxon>Asteroideae</taxon>
        <taxon>Anthemideae</taxon>
        <taxon>Anthemidinae</taxon>
        <taxon>Tanacetum</taxon>
    </lineage>
</organism>
<accession>A0A6L2MTZ3</accession>
<evidence type="ECO:0000313" key="2">
    <source>
        <dbReference type="EMBL" id="GEU77451.1"/>
    </source>
</evidence>
<reference evidence="2" key="1">
    <citation type="journal article" date="2019" name="Sci. Rep.">
        <title>Draft genome of Tanacetum cinerariifolium, the natural source of mosquito coil.</title>
        <authorList>
            <person name="Yamashiro T."/>
            <person name="Shiraishi A."/>
            <person name="Satake H."/>
            <person name="Nakayama K."/>
        </authorList>
    </citation>
    <scope>NUCLEOTIDE SEQUENCE</scope>
</reference>